<evidence type="ECO:0000256" key="6">
    <source>
        <dbReference type="ARBA" id="ARBA00022603"/>
    </source>
</evidence>
<dbReference type="PROSITE" id="PS51918">
    <property type="entry name" value="RADICAL_SAM"/>
    <property type="match status" value="1"/>
</dbReference>
<dbReference type="PANTHER" id="PTHR30544">
    <property type="entry name" value="23S RRNA METHYLTRANSFERASE"/>
    <property type="match status" value="1"/>
</dbReference>
<dbReference type="InterPro" id="IPR058240">
    <property type="entry name" value="rSAM_sf"/>
</dbReference>
<comment type="caution">
    <text evidence="14">The sequence shown here is derived from an EMBL/GenBank/DDBJ whole genome shotgun (WGS) entry which is preliminary data.</text>
</comment>
<evidence type="ECO:0000256" key="7">
    <source>
        <dbReference type="ARBA" id="ARBA00022679"/>
    </source>
</evidence>
<dbReference type="AlphaFoldDB" id="A0A1G2F5X3"/>
<evidence type="ECO:0000313" key="14">
    <source>
        <dbReference type="EMBL" id="OGZ33327.1"/>
    </source>
</evidence>
<keyword evidence="6 14" id="KW-0489">Methyltransferase</keyword>
<evidence type="ECO:0000259" key="13">
    <source>
        <dbReference type="PROSITE" id="PS51918"/>
    </source>
</evidence>
<dbReference type="GO" id="GO:0030488">
    <property type="term" value="P:tRNA methylation"/>
    <property type="evidence" value="ECO:0007669"/>
    <property type="project" value="InterPro"/>
</dbReference>
<dbReference type="SFLD" id="SFLDS00029">
    <property type="entry name" value="Radical_SAM"/>
    <property type="match status" value="1"/>
</dbReference>
<dbReference type="InterPro" id="IPR006638">
    <property type="entry name" value="Elp3/MiaA/NifB-like_rSAM"/>
</dbReference>
<dbReference type="Pfam" id="PF04055">
    <property type="entry name" value="Radical_SAM"/>
    <property type="match status" value="1"/>
</dbReference>
<evidence type="ECO:0000256" key="9">
    <source>
        <dbReference type="ARBA" id="ARBA00022723"/>
    </source>
</evidence>
<keyword evidence="10" id="KW-0408">Iron</keyword>
<keyword evidence="12" id="KW-1015">Disulfide bond</keyword>
<dbReference type="GO" id="GO:0046872">
    <property type="term" value="F:metal ion binding"/>
    <property type="evidence" value="ECO:0007669"/>
    <property type="project" value="UniProtKB-KW"/>
</dbReference>
<dbReference type="GO" id="GO:0005737">
    <property type="term" value="C:cytoplasm"/>
    <property type="evidence" value="ECO:0007669"/>
    <property type="project" value="UniProtKB-SubCell"/>
</dbReference>
<evidence type="ECO:0000256" key="11">
    <source>
        <dbReference type="ARBA" id="ARBA00023014"/>
    </source>
</evidence>
<dbReference type="SFLD" id="SFLDG01062">
    <property type="entry name" value="methyltransferase_(Class_A)"/>
    <property type="match status" value="1"/>
</dbReference>
<dbReference type="InterPro" id="IPR013785">
    <property type="entry name" value="Aldolase_TIM"/>
</dbReference>
<keyword evidence="8" id="KW-0949">S-adenosyl-L-methionine</keyword>
<dbReference type="NCBIfam" id="TIGR00048">
    <property type="entry name" value="rRNA_mod_RlmN"/>
    <property type="match status" value="1"/>
</dbReference>
<protein>
    <submittedName>
        <fullName evidence="14">23S rRNA (Adenine(2503)-C(2))-methyltransferase</fullName>
    </submittedName>
</protein>
<dbReference type="InterPro" id="IPR040072">
    <property type="entry name" value="Methyltransferase_A"/>
</dbReference>
<sequence>MKLTNLEKILSDQPAFRLQQAKQAVFVNLIENWSQATNLPPDLREKLNKECPLKIDAEFFVSDDKNTIKAILSLSDSDKIEAVLMRYALRQAQDKIGRNTVCVSSQIGCPLGCLFCATGKMRFKRNLETHEIVEQVVLFARLLKKERQRVDNVVFMGMGEPFLNYENVMAAIKILNNQKGGMSIGARHISISTVGIIEGIEKFSNEPLQVNLAISLHASNNKLRSRIVPMNKDFPIEKVFKSVEDYLKKTGRKVMFEYIMIKDLNDSPEQAKKLVTLIKKIKNGPCMVNLISYNASLDESRRATGIFDPSPQGIIKKFKDILHQAGIEVTQRFRFGQDIQGACGQLAGK</sequence>
<dbReference type="InterPro" id="IPR027492">
    <property type="entry name" value="RNA_MTrfase_RlmN"/>
</dbReference>
<evidence type="ECO:0000256" key="5">
    <source>
        <dbReference type="ARBA" id="ARBA00022552"/>
    </source>
</evidence>
<dbReference type="GO" id="GO:0008173">
    <property type="term" value="F:RNA methyltransferase activity"/>
    <property type="evidence" value="ECO:0007669"/>
    <property type="project" value="InterPro"/>
</dbReference>
<accession>A0A1G2F5X3</accession>
<dbReference type="GO" id="GO:0051539">
    <property type="term" value="F:4 iron, 4 sulfur cluster binding"/>
    <property type="evidence" value="ECO:0007669"/>
    <property type="project" value="UniProtKB-KW"/>
</dbReference>
<dbReference type="EMBL" id="MHMV01000049">
    <property type="protein sequence ID" value="OGZ33327.1"/>
    <property type="molecule type" value="Genomic_DNA"/>
</dbReference>
<keyword evidence="11" id="KW-0411">Iron-sulfur</keyword>
<dbReference type="SFLD" id="SFLDF00275">
    <property type="entry name" value="adenosine_C2_methyltransferase"/>
    <property type="match status" value="1"/>
</dbReference>
<dbReference type="PANTHER" id="PTHR30544:SF5">
    <property type="entry name" value="RADICAL SAM CORE DOMAIN-CONTAINING PROTEIN"/>
    <property type="match status" value="1"/>
</dbReference>
<keyword evidence="9" id="KW-0479">Metal-binding</keyword>
<proteinExistence type="predicted"/>
<comment type="subcellular location">
    <subcellularLocation>
        <location evidence="2">Cytoplasm</location>
    </subcellularLocation>
</comment>
<evidence type="ECO:0000256" key="12">
    <source>
        <dbReference type="ARBA" id="ARBA00023157"/>
    </source>
</evidence>
<evidence type="ECO:0000313" key="15">
    <source>
        <dbReference type="Proteomes" id="UP000177725"/>
    </source>
</evidence>
<dbReference type="InterPro" id="IPR007197">
    <property type="entry name" value="rSAM"/>
</dbReference>
<dbReference type="PIRSF" id="PIRSF006004">
    <property type="entry name" value="CHP00048"/>
    <property type="match status" value="1"/>
</dbReference>
<keyword evidence="7 14" id="KW-0808">Transferase</keyword>
<keyword evidence="5" id="KW-0698">rRNA processing</keyword>
<evidence type="ECO:0000256" key="8">
    <source>
        <dbReference type="ARBA" id="ARBA00022691"/>
    </source>
</evidence>
<evidence type="ECO:0000256" key="1">
    <source>
        <dbReference type="ARBA" id="ARBA00001966"/>
    </source>
</evidence>
<comment type="cofactor">
    <cofactor evidence="1">
        <name>[4Fe-4S] cluster</name>
        <dbReference type="ChEBI" id="CHEBI:49883"/>
    </cofactor>
</comment>
<keyword evidence="4" id="KW-0963">Cytoplasm</keyword>
<evidence type="ECO:0000256" key="2">
    <source>
        <dbReference type="ARBA" id="ARBA00004496"/>
    </source>
</evidence>
<evidence type="ECO:0000256" key="10">
    <source>
        <dbReference type="ARBA" id="ARBA00023004"/>
    </source>
</evidence>
<dbReference type="GO" id="GO:0070475">
    <property type="term" value="P:rRNA base methylation"/>
    <property type="evidence" value="ECO:0007669"/>
    <property type="project" value="InterPro"/>
</dbReference>
<keyword evidence="3" id="KW-0004">4Fe-4S</keyword>
<dbReference type="Proteomes" id="UP000177725">
    <property type="component" value="Unassembled WGS sequence"/>
</dbReference>
<feature type="domain" description="Radical SAM core" evidence="13">
    <location>
        <begin position="95"/>
        <end position="332"/>
    </location>
</feature>
<evidence type="ECO:0000256" key="4">
    <source>
        <dbReference type="ARBA" id="ARBA00022490"/>
    </source>
</evidence>
<dbReference type="FunFam" id="3.20.20.70:FF:000014">
    <property type="entry name" value="Probable dual-specificity RNA methyltransferase RlmN"/>
    <property type="match status" value="1"/>
</dbReference>
<organism evidence="14 15">
    <name type="scientific">Candidatus Portnoybacteria bacterium RBG_13_41_18</name>
    <dbReference type="NCBI Taxonomy" id="1801991"/>
    <lineage>
        <taxon>Bacteria</taxon>
        <taxon>Candidatus Portnoyibacteriota</taxon>
    </lineage>
</organism>
<dbReference type="SMART" id="SM00729">
    <property type="entry name" value="Elp3"/>
    <property type="match status" value="1"/>
</dbReference>
<dbReference type="CDD" id="cd01335">
    <property type="entry name" value="Radical_SAM"/>
    <property type="match status" value="1"/>
</dbReference>
<evidence type="ECO:0000256" key="3">
    <source>
        <dbReference type="ARBA" id="ARBA00022485"/>
    </source>
</evidence>
<dbReference type="InterPro" id="IPR004383">
    <property type="entry name" value="rRNA_lsu_MTrfase_RlmN/Cfr"/>
</dbReference>
<dbReference type="Gene3D" id="3.20.20.70">
    <property type="entry name" value="Aldolase class I"/>
    <property type="match status" value="1"/>
</dbReference>
<gene>
    <name evidence="14" type="ORF">A2174_00590</name>
</gene>
<name>A0A1G2F5X3_9BACT</name>
<reference evidence="14 15" key="1">
    <citation type="journal article" date="2016" name="Nat. Commun.">
        <title>Thousands of microbial genomes shed light on interconnected biogeochemical processes in an aquifer system.</title>
        <authorList>
            <person name="Anantharaman K."/>
            <person name="Brown C.T."/>
            <person name="Hug L.A."/>
            <person name="Sharon I."/>
            <person name="Castelle C.J."/>
            <person name="Probst A.J."/>
            <person name="Thomas B.C."/>
            <person name="Singh A."/>
            <person name="Wilkins M.J."/>
            <person name="Karaoz U."/>
            <person name="Brodie E.L."/>
            <person name="Williams K.H."/>
            <person name="Hubbard S.S."/>
            <person name="Banfield J.F."/>
        </authorList>
    </citation>
    <scope>NUCLEOTIDE SEQUENCE [LARGE SCALE GENOMIC DNA]</scope>
</reference>
<dbReference type="SUPFAM" id="SSF102114">
    <property type="entry name" value="Radical SAM enzymes"/>
    <property type="match status" value="1"/>
</dbReference>